<dbReference type="InterPro" id="IPR006530">
    <property type="entry name" value="YD"/>
</dbReference>
<dbReference type="Pfam" id="PF25023">
    <property type="entry name" value="TEN_YD-shell"/>
    <property type="match status" value="1"/>
</dbReference>
<dbReference type="GO" id="GO:0005576">
    <property type="term" value="C:extracellular region"/>
    <property type="evidence" value="ECO:0007669"/>
    <property type="project" value="UniProtKB-SubCell"/>
</dbReference>
<keyword evidence="5" id="KW-0843">Virulence</keyword>
<evidence type="ECO:0000259" key="7">
    <source>
        <dbReference type="Pfam" id="PF25023"/>
    </source>
</evidence>
<evidence type="ECO:0000256" key="5">
    <source>
        <dbReference type="ARBA" id="ARBA00023026"/>
    </source>
</evidence>
<evidence type="ECO:0000256" key="4">
    <source>
        <dbReference type="ARBA" id="ARBA00022737"/>
    </source>
</evidence>
<dbReference type="InterPro" id="IPR022385">
    <property type="entry name" value="Rhs_assc_core"/>
</dbReference>
<keyword evidence="3" id="KW-0732">Signal</keyword>
<sequence>MRNNASIGLGRFFSLFHTVAKAAAGGGRRGLSVLFSLMLVFGTIAPSYAAGSTTSSTAAPAGTGLADASQETSGSGAAALVVPANYDEAGGGSSLMSMSLSAGVSGGQKAKFVPPDTPYNGAFTRSFAIDVPSFFDITPKLSVDYGSGDTRLRAEDGFSPLGVGWTLSGGSVIKRTSRFGGTPTFATDDVFVLDGNPLLFCTTAGSTPSCDSGGTHTARFESYERIVQGADRWTITARDGTLSTYRPLSFWNPGGVQDANLRNSYRWLLAEVADTDGNTITYAYDCSSLPDCYATQIAYGITTVAFAWEARPDTFTYATGVSISPAVDKRLKSVAVRNSGTLIRAYALSYATSPDTKRSLLASIQQFGSDATVASGVVSGGMSLPADVFTYSTMATRRKGTMISDLVTADANPETTPSTTATELQSKLATNPATNANYVFGDFNGDNKTDLLITKKGASACQAEYYASGQWAGTSTTPTGGPIVADPSSLAPIGFCTDGTNWYVGDFNGDGTDDVATPTTRGALNAAFKPAGYADADAVIAVLLLTKNSATGGLKVTASMVAPVGTGASAGLRDADQKAKLVVGDFNGDGKDDFYRGAVFISNGTAFTKSTWANQNWGRPGDFNGDGLTDFVVLDGTNGVDSYFLLSTGASFSKKLVGLTTNRDDLNWTEFEDPNPMRDPAGSGFYYSRTVSPLYYFQESTCITNSSGDRLCAGAEIRWNDTAIKIPNGQVFTSYTSGAWTYYKGALEYTWNYVSDSGTRKRKYHDIYREPSVDEDADTRLGQWGFADINGDGATDILNILELSDGTRRLKKYLATGAGLSASTEIASLSGSTLGGNMSFDLYDLNGDGIAEIIRPNATSTEFGVNSVTAGYPKVYEKASITSVYGAAGDYNGDGKLDLTQAFSAAPSGCSTCIAAYSDSVVPDLLVQNTLSSGGAVSVEYLPSTYWTNGYLPMVLQVVSRVTTSDGRGNSSSVKYAYQDGAYDPFEQKFLGFEKVTAELPCEAGETSCPWVVAKYRQEAVAAGALSRLEVYDGTGAMKRLVEDGYVVNQTSAPFSAYKTSEQVTDYLVGGSVTTRKEWSYDGYANLLEEKDLGVTSSTLDDVTTDSTYQLNTTDYLVSFPTQVTVKTSTGTVLRDTQYLYDGAADNATAPTKGHVTKTRSWLNPGNRWIEATASYDSFGNFVATVDPLGNRTETDYDATTHQFAVETRNPLYFDGDTRQKVTAGWNLGCGATSSSTDANGLATSYQYDALCRLTRTDYPGGEYETVAYLNIGNATTQHVDQTRKPADGVTPIVSSTYLDGLGRTWQTTATSTDPAKPIVALTIYAKRGSVLMSTQPYFLGDPSRTTTTKVDVLGRSTLVTLPDAKTIATAYEAPLVAPGAVTIKTTDPINRVTRMVKDAGGHDLQRIGYIYQATVTTSYTYDPLGQLVGITDPNGNVWSHSFDSLGRRTSSTDPDLGTWAYTYDDAGRLATQTDAKGQQTVLAYDRLGRVLTKVAAYGLVNQDTTTNTYDEARSGFFNVGKLTSTANANASIAYDYEDGGQLAQQVTTVGAETFTSSASYDTAGRLLSRSYPDGTGSGAFAYDAAGHQLSLSGAIASTTYNALGQVTTIAYANGVSTTYTYDAARAWLGSVVTTKGATTIESLTYSRDFAGRITAVAGSRANESWSYVYNDVDRLLSAANTNTPALSRTFSYDLGGNLTSNSGVGSYGYPAQGSVASQPHAVQTAGPWAFAYDLNGNQITRSTSGIADRTITYDGDNRPATVAANGNAVTYLYGPDGSRLKKIVGSDVTLYLGDDIERDPTGAFIDYLTADVKRAGGALSFLHRDHLSSIRAITDATGSAYRVSTYEPFGEQVETALNPLTPVETKSWIGERTDPETGLTYLHARYYDAILGRFLQPDWWDASDPGVGTNRYAYAANDPINGSDRNGHTLYETYTCDSTNCALESSHETPGRDLFPSSSGSGSKARTVVSAQPANAAIAPAVPAPWVGVRTWAGPGWLAGAFVTSFVAAYTYDMELDRGDEIIPEYQLVIRGGTCTLERFCEGSGITIDANGTLQGISVQSWPNTPAGELSRRQWVPQNQIGISSVPIIQDVGGSIVPDPTPTNPYHAILSGLTPEQAVILFTPTFPNPNPKP</sequence>
<dbReference type="Pfam" id="PF03534">
    <property type="entry name" value="SpvB"/>
    <property type="match status" value="1"/>
</dbReference>
<dbReference type="InterPro" id="IPR056823">
    <property type="entry name" value="TEN-like_YD-shell"/>
</dbReference>
<feature type="domain" description="Teneurin-like YD-shell" evidence="7">
    <location>
        <begin position="1642"/>
        <end position="1921"/>
    </location>
</feature>
<evidence type="ECO:0000256" key="2">
    <source>
        <dbReference type="ARBA" id="ARBA00022525"/>
    </source>
</evidence>
<dbReference type="Proteomes" id="UP000782610">
    <property type="component" value="Unassembled WGS sequence"/>
</dbReference>
<dbReference type="Pfam" id="PF12256">
    <property type="entry name" value="TcdB_toxin_midN"/>
    <property type="match status" value="1"/>
</dbReference>
<name>A0A933P0T8_9HYPH</name>
<keyword evidence="4" id="KW-0677">Repeat</keyword>
<dbReference type="PANTHER" id="PTHR32305:SF15">
    <property type="entry name" value="PROTEIN RHSA-RELATED"/>
    <property type="match status" value="1"/>
</dbReference>
<dbReference type="Gene3D" id="2.130.10.130">
    <property type="entry name" value="Integrin alpha, N-terminal"/>
    <property type="match status" value="1"/>
</dbReference>
<dbReference type="Gene3D" id="2.180.10.10">
    <property type="entry name" value="RHS repeat-associated core"/>
    <property type="match status" value="2"/>
</dbReference>
<dbReference type="InterPro" id="IPR028994">
    <property type="entry name" value="Integrin_alpha_N"/>
</dbReference>
<dbReference type="InterPro" id="IPR050708">
    <property type="entry name" value="T6SS_VgrG/RHS"/>
</dbReference>
<dbReference type="Pfam" id="PF13517">
    <property type="entry name" value="FG-GAP_3"/>
    <property type="match status" value="1"/>
</dbReference>
<evidence type="ECO:0000256" key="1">
    <source>
        <dbReference type="ARBA" id="ARBA00004613"/>
    </source>
</evidence>
<gene>
    <name evidence="8" type="ORF">HY834_20525</name>
</gene>
<evidence type="ECO:0000259" key="6">
    <source>
        <dbReference type="Pfam" id="PF12256"/>
    </source>
</evidence>
<dbReference type="InterPro" id="IPR022045">
    <property type="entry name" value="TcdB_toxin_mid/N"/>
</dbReference>
<protein>
    <recommendedName>
        <fullName evidence="10">Insecticide toxin TcdB middle/N-terminal domain-containing protein</fullName>
    </recommendedName>
</protein>
<dbReference type="InterPro" id="IPR013517">
    <property type="entry name" value="FG-GAP"/>
</dbReference>
<reference evidence="8" key="1">
    <citation type="submission" date="2020-07" db="EMBL/GenBank/DDBJ databases">
        <title>Huge and variable diversity of episymbiotic CPR bacteria and DPANN archaea in groundwater ecosystems.</title>
        <authorList>
            <person name="He C.Y."/>
            <person name="Keren R."/>
            <person name="Whittaker M."/>
            <person name="Farag I.F."/>
            <person name="Doudna J."/>
            <person name="Cate J.H.D."/>
            <person name="Banfield J.F."/>
        </authorList>
    </citation>
    <scope>NUCLEOTIDE SEQUENCE</scope>
    <source>
        <strain evidence="8">NC_groundwater_1586_Pr3_B-0.1um_66_15</strain>
    </source>
</reference>
<dbReference type="InterPro" id="IPR031325">
    <property type="entry name" value="RHS_repeat"/>
</dbReference>
<dbReference type="EMBL" id="JACRAF010000069">
    <property type="protein sequence ID" value="MBI4924128.1"/>
    <property type="molecule type" value="Genomic_DNA"/>
</dbReference>
<proteinExistence type="predicted"/>
<evidence type="ECO:0000256" key="3">
    <source>
        <dbReference type="ARBA" id="ARBA00022729"/>
    </source>
</evidence>
<accession>A0A933P0T8</accession>
<comment type="subcellular location">
    <subcellularLocation>
        <location evidence="1">Secreted</location>
    </subcellularLocation>
</comment>
<organism evidence="8 9">
    <name type="scientific">Devosia nanyangense</name>
    <dbReference type="NCBI Taxonomy" id="1228055"/>
    <lineage>
        <taxon>Bacteria</taxon>
        <taxon>Pseudomonadati</taxon>
        <taxon>Pseudomonadota</taxon>
        <taxon>Alphaproteobacteria</taxon>
        <taxon>Hyphomicrobiales</taxon>
        <taxon>Devosiaceae</taxon>
        <taxon>Devosia</taxon>
    </lineage>
</organism>
<dbReference type="NCBIfam" id="TIGR03696">
    <property type="entry name" value="Rhs_assc_core"/>
    <property type="match status" value="1"/>
</dbReference>
<feature type="domain" description="Insecticide toxin TcdB middle/N-terminal" evidence="6">
    <location>
        <begin position="887"/>
        <end position="1000"/>
    </location>
</feature>
<evidence type="ECO:0008006" key="10">
    <source>
        <dbReference type="Google" id="ProtNLM"/>
    </source>
</evidence>
<keyword evidence="2" id="KW-0964">Secreted</keyword>
<dbReference type="NCBIfam" id="TIGR01643">
    <property type="entry name" value="YD_repeat_2x"/>
    <property type="match status" value="4"/>
</dbReference>
<dbReference type="GO" id="GO:0005737">
    <property type="term" value="C:cytoplasm"/>
    <property type="evidence" value="ECO:0007669"/>
    <property type="project" value="InterPro"/>
</dbReference>
<comment type="caution">
    <text evidence="8">The sequence shown here is derived from an EMBL/GenBank/DDBJ whole genome shotgun (WGS) entry which is preliminary data.</text>
</comment>
<dbReference type="Pfam" id="PF05593">
    <property type="entry name" value="RHS_repeat"/>
    <property type="match status" value="4"/>
</dbReference>
<dbReference type="PANTHER" id="PTHR32305">
    <property type="match status" value="1"/>
</dbReference>
<evidence type="ECO:0000313" key="9">
    <source>
        <dbReference type="Proteomes" id="UP000782610"/>
    </source>
</evidence>
<dbReference type="InterPro" id="IPR003284">
    <property type="entry name" value="Sal_SpvB"/>
</dbReference>
<evidence type="ECO:0000313" key="8">
    <source>
        <dbReference type="EMBL" id="MBI4924128.1"/>
    </source>
</evidence>
<dbReference type="SUPFAM" id="SSF69318">
    <property type="entry name" value="Integrin alpha N-terminal domain"/>
    <property type="match status" value="1"/>
</dbReference>